<organism evidence="1 2">
    <name type="scientific">Protopolystoma xenopodis</name>
    <dbReference type="NCBI Taxonomy" id="117903"/>
    <lineage>
        <taxon>Eukaryota</taxon>
        <taxon>Metazoa</taxon>
        <taxon>Spiralia</taxon>
        <taxon>Lophotrochozoa</taxon>
        <taxon>Platyhelminthes</taxon>
        <taxon>Monogenea</taxon>
        <taxon>Polyopisthocotylea</taxon>
        <taxon>Polystomatidea</taxon>
        <taxon>Polystomatidae</taxon>
        <taxon>Protopolystoma</taxon>
    </lineage>
</organism>
<proteinExistence type="predicted"/>
<keyword evidence="2" id="KW-1185">Reference proteome</keyword>
<dbReference type="AlphaFoldDB" id="A0A3S5FCJ9"/>
<protein>
    <submittedName>
        <fullName evidence="1">Uncharacterized protein</fullName>
    </submittedName>
</protein>
<comment type="caution">
    <text evidence="1">The sequence shown here is derived from an EMBL/GenBank/DDBJ whole genome shotgun (WGS) entry which is preliminary data.</text>
</comment>
<dbReference type="Proteomes" id="UP000784294">
    <property type="component" value="Unassembled WGS sequence"/>
</dbReference>
<name>A0A3S5FCJ9_9PLAT</name>
<accession>A0A3S5FCJ9</accession>
<reference evidence="1" key="1">
    <citation type="submission" date="2018-11" db="EMBL/GenBank/DDBJ databases">
        <authorList>
            <consortium name="Pathogen Informatics"/>
        </authorList>
    </citation>
    <scope>NUCLEOTIDE SEQUENCE</scope>
</reference>
<dbReference type="EMBL" id="CAAALY010016612">
    <property type="protein sequence ID" value="VEL13044.1"/>
    <property type="molecule type" value="Genomic_DNA"/>
</dbReference>
<gene>
    <name evidence="1" type="ORF">PXEA_LOCUS6484</name>
</gene>
<sequence length="102" mass="11655">MLSRAQVDSDYFADTVCGERIPRLCQASLGAAVYAKWDGALSLPRRRLWGGTNLGVHVKDRAWGMNRHSVRMYANFSWQIRAPRSWRQEISPILSGLYAQRC</sequence>
<evidence type="ECO:0000313" key="2">
    <source>
        <dbReference type="Proteomes" id="UP000784294"/>
    </source>
</evidence>
<evidence type="ECO:0000313" key="1">
    <source>
        <dbReference type="EMBL" id="VEL13044.1"/>
    </source>
</evidence>